<proteinExistence type="predicted"/>
<dbReference type="RefSeq" id="WP_236893633.1">
    <property type="nucleotide sequence ID" value="NZ_CP015720.1"/>
</dbReference>
<evidence type="ECO:0000313" key="1">
    <source>
        <dbReference type="EMBL" id="APU87272.1"/>
    </source>
</evidence>
<dbReference type="AlphaFoldDB" id="A0A1L7JNV9"/>
<protein>
    <submittedName>
        <fullName evidence="1">Uncharacterized protein</fullName>
    </submittedName>
</protein>
<gene>
    <name evidence="1" type="ORF">NPD8_4045</name>
</gene>
<dbReference type="EMBL" id="CP015720">
    <property type="protein sequence ID" value="APU87272.1"/>
    <property type="molecule type" value="Genomic_DNA"/>
</dbReference>
<reference evidence="1" key="1">
    <citation type="submission" date="2016-05" db="EMBL/GenBank/DDBJ databases">
        <authorList>
            <person name="Lavstsen T."/>
            <person name="Jespersen J.S."/>
        </authorList>
    </citation>
    <scope>NUCLEOTIDE SEQUENCE</scope>
    <source>
        <strain evidence="1">CDC69096</strain>
        <plasmid evidence="1">pNPD8_2</plasmid>
    </source>
</reference>
<accession>A0A1L7JNV9</accession>
<geneLocation type="plasmid" evidence="1">
    <name>pNPD8_2</name>
</geneLocation>
<organism evidence="1">
    <name type="scientific">Clostridium botulinum</name>
    <dbReference type="NCBI Taxonomy" id="1491"/>
    <lineage>
        <taxon>Bacteria</taxon>
        <taxon>Bacillati</taxon>
        <taxon>Bacillota</taxon>
        <taxon>Clostridia</taxon>
        <taxon>Eubacteriales</taxon>
        <taxon>Clostridiaceae</taxon>
        <taxon>Clostridium</taxon>
    </lineage>
</organism>
<keyword evidence="1" id="KW-0614">Plasmid</keyword>
<name>A0A1L7JNV9_CLOBO</name>
<sequence length="76" mass="8716">MKIILTSKPAFKGYSIEAGKADNVKHFDHHGENKHYPSPCNNNQILAVAEENSTIEITHMDADTYRYICRNIKIIR</sequence>